<proteinExistence type="predicted"/>
<accession>A0A1V3WYM7</accession>
<reference evidence="1 2" key="1">
    <citation type="submission" date="2017-02" db="EMBL/GenBank/DDBJ databases">
        <title>Complete genome sequences of Mycobacterium kansasii strains isolated from rhesus macaques.</title>
        <authorList>
            <person name="Panda A."/>
            <person name="Nagaraj S."/>
            <person name="Zhao X."/>
            <person name="Tettelin H."/>
            <person name="Detolla L.J."/>
        </authorList>
    </citation>
    <scope>NUCLEOTIDE SEQUENCE [LARGE SCALE GENOMIC DNA]</scope>
    <source>
        <strain evidence="1 2">11-3813</strain>
    </source>
</reference>
<protein>
    <submittedName>
        <fullName evidence="1">Uncharacterized protein</fullName>
    </submittedName>
</protein>
<name>A0A1V3WYM7_MYCKA</name>
<dbReference type="AlphaFoldDB" id="A0A1V3WYM7"/>
<evidence type="ECO:0000313" key="2">
    <source>
        <dbReference type="Proteomes" id="UP000189229"/>
    </source>
</evidence>
<comment type="caution">
    <text evidence="1">The sequence shown here is derived from an EMBL/GenBank/DDBJ whole genome shotgun (WGS) entry which is preliminary data.</text>
</comment>
<dbReference type="EMBL" id="MVBM01000005">
    <property type="protein sequence ID" value="OOK72007.1"/>
    <property type="molecule type" value="Genomic_DNA"/>
</dbReference>
<gene>
    <name evidence="1" type="ORF">BZL30_5614</name>
</gene>
<organism evidence="1 2">
    <name type="scientific">Mycobacterium kansasii</name>
    <dbReference type="NCBI Taxonomy" id="1768"/>
    <lineage>
        <taxon>Bacteria</taxon>
        <taxon>Bacillati</taxon>
        <taxon>Actinomycetota</taxon>
        <taxon>Actinomycetes</taxon>
        <taxon>Mycobacteriales</taxon>
        <taxon>Mycobacteriaceae</taxon>
        <taxon>Mycobacterium</taxon>
    </lineage>
</organism>
<dbReference type="Proteomes" id="UP000189229">
    <property type="component" value="Unassembled WGS sequence"/>
</dbReference>
<evidence type="ECO:0000313" key="1">
    <source>
        <dbReference type="EMBL" id="OOK72007.1"/>
    </source>
</evidence>
<sequence>MGRGPVYAGRLAMRHIVGDAWVGKPTVAGDVPARQRIWPVRA</sequence>